<reference evidence="2" key="1">
    <citation type="submission" date="2022-08" db="EMBL/GenBank/DDBJ databases">
        <title>Novel sulphate-reducing endosymbionts in the free-living metamonad Anaeramoeba.</title>
        <authorList>
            <person name="Jerlstrom-Hultqvist J."/>
            <person name="Cepicka I."/>
            <person name="Gallot-Lavallee L."/>
            <person name="Salas-Leiva D."/>
            <person name="Curtis B.A."/>
            <person name="Zahonova K."/>
            <person name="Pipaliya S."/>
            <person name="Dacks J."/>
            <person name="Roger A.J."/>
        </authorList>
    </citation>
    <scope>NUCLEOTIDE SEQUENCE</scope>
    <source>
        <strain evidence="2">Busselton2</strain>
    </source>
</reference>
<protein>
    <submittedName>
        <fullName evidence="2">Wasp family member 3a</fullName>
    </submittedName>
</protein>
<feature type="region of interest" description="Disordered" evidence="1">
    <location>
        <begin position="229"/>
        <end position="250"/>
    </location>
</feature>
<feature type="compositionally biased region" description="Basic residues" evidence="1">
    <location>
        <begin position="239"/>
        <end position="250"/>
    </location>
</feature>
<name>A0AAV7ZAX5_9EUKA</name>
<evidence type="ECO:0000313" key="2">
    <source>
        <dbReference type="EMBL" id="KAJ3437328.1"/>
    </source>
</evidence>
<comment type="caution">
    <text evidence="2">The sequence shown here is derived from an EMBL/GenBank/DDBJ whole genome shotgun (WGS) entry which is preliminary data.</text>
</comment>
<dbReference type="EMBL" id="JANTQA010000033">
    <property type="protein sequence ID" value="KAJ3437328.1"/>
    <property type="molecule type" value="Genomic_DNA"/>
</dbReference>
<feature type="compositionally biased region" description="Basic residues" evidence="1">
    <location>
        <begin position="286"/>
        <end position="304"/>
    </location>
</feature>
<feature type="compositionally biased region" description="Pro residues" evidence="1">
    <location>
        <begin position="373"/>
        <end position="384"/>
    </location>
</feature>
<gene>
    <name evidence="2" type="ORF">M0812_16488</name>
</gene>
<evidence type="ECO:0000313" key="3">
    <source>
        <dbReference type="Proteomes" id="UP001146793"/>
    </source>
</evidence>
<feature type="compositionally biased region" description="Acidic residues" evidence="1">
    <location>
        <begin position="457"/>
        <end position="474"/>
    </location>
</feature>
<proteinExistence type="predicted"/>
<evidence type="ECO:0000256" key="1">
    <source>
        <dbReference type="SAM" id="MobiDB-lite"/>
    </source>
</evidence>
<organism evidence="2 3">
    <name type="scientific">Anaeramoeba flamelloides</name>
    <dbReference type="NCBI Taxonomy" id="1746091"/>
    <lineage>
        <taxon>Eukaryota</taxon>
        <taxon>Metamonada</taxon>
        <taxon>Anaeramoebidae</taxon>
        <taxon>Anaeramoeba</taxon>
    </lineage>
</organism>
<feature type="compositionally biased region" description="Basic residues" evidence="1">
    <location>
        <begin position="312"/>
        <end position="328"/>
    </location>
</feature>
<dbReference type="Proteomes" id="UP001146793">
    <property type="component" value="Unassembled WGS sequence"/>
</dbReference>
<sequence>MSTSKKVVFTPPPEGFHVGCTNEFYNHFLASNDIKGLFAEWLEITQNFGVKNFEFVKNCCGTLSPNLITKKLEDPNEIVQARTQGSLVALLVQLKDLATLSHSVFEEISTLTGTMTKRILSLNDRATEILNKTLPEVEEQLEEVDPLSLCNIPRARIALELGEKSNLFSRKTILNVTKKLYEEAHDNPDFTTLDDLNGHKHGYTSKKYSNPRFFFERWYAFMVEEAKKRKEQQREERRKNRKKKKRKRAVVKVKVEKVSLRKLDSRGAEFTDNKVDSQKKIVSARIIRRKVRRKKNASLGKKSQKKNDTKKKIERKKSTRRQKKKKSNKNQDDLPSLDELDLPDVSDLPDMDDLGLPPDLDELDIPEIKKDNIPPPPEVPPPNFNIPNQPGNTEQTEEKEEERGKSNLLLQIRLGRNLKSAKERKLAEKTIEQQDPEELTVADIMLKTMSIRKAVEFSDDETEEEYSEEEWDDF</sequence>
<feature type="compositionally biased region" description="Acidic residues" evidence="1">
    <location>
        <begin position="335"/>
        <end position="365"/>
    </location>
</feature>
<feature type="compositionally biased region" description="Basic and acidic residues" evidence="1">
    <location>
        <begin position="229"/>
        <end position="238"/>
    </location>
</feature>
<dbReference type="Gene3D" id="6.10.280.150">
    <property type="match status" value="2"/>
</dbReference>
<accession>A0AAV7ZAX5</accession>
<dbReference type="AlphaFoldDB" id="A0AAV7ZAX5"/>
<feature type="region of interest" description="Disordered" evidence="1">
    <location>
        <begin position="286"/>
        <end position="408"/>
    </location>
</feature>
<feature type="region of interest" description="Disordered" evidence="1">
    <location>
        <begin position="455"/>
        <end position="474"/>
    </location>
</feature>
<dbReference type="Gene3D" id="1.20.5.340">
    <property type="match status" value="1"/>
</dbReference>